<evidence type="ECO:0000313" key="1">
    <source>
        <dbReference type="EMBL" id="EMF11070.1"/>
    </source>
</evidence>
<organism evidence="1 2">
    <name type="scientific">Sphaerulina musiva (strain SO2202)</name>
    <name type="common">Poplar stem canker fungus</name>
    <name type="synonym">Septoria musiva</name>
    <dbReference type="NCBI Taxonomy" id="692275"/>
    <lineage>
        <taxon>Eukaryota</taxon>
        <taxon>Fungi</taxon>
        <taxon>Dikarya</taxon>
        <taxon>Ascomycota</taxon>
        <taxon>Pezizomycotina</taxon>
        <taxon>Dothideomycetes</taxon>
        <taxon>Dothideomycetidae</taxon>
        <taxon>Mycosphaerellales</taxon>
        <taxon>Mycosphaerellaceae</taxon>
        <taxon>Sphaerulina</taxon>
    </lineage>
</organism>
<keyword evidence="2" id="KW-1185">Reference proteome</keyword>
<dbReference type="GeneID" id="27899230"/>
<gene>
    <name evidence="1" type="ORF">SEPMUDRAFT_126678</name>
</gene>
<reference evidence="1 2" key="1">
    <citation type="journal article" date="2012" name="PLoS Pathog.">
        <title>Diverse lifestyles and strategies of plant pathogenesis encoded in the genomes of eighteen Dothideomycetes fungi.</title>
        <authorList>
            <person name="Ohm R.A."/>
            <person name="Feau N."/>
            <person name="Henrissat B."/>
            <person name="Schoch C.L."/>
            <person name="Horwitz B.A."/>
            <person name="Barry K.W."/>
            <person name="Condon B.J."/>
            <person name="Copeland A.C."/>
            <person name="Dhillon B."/>
            <person name="Glaser F."/>
            <person name="Hesse C.N."/>
            <person name="Kosti I."/>
            <person name="LaButti K."/>
            <person name="Lindquist E.A."/>
            <person name="Lucas S."/>
            <person name="Salamov A.A."/>
            <person name="Bradshaw R.E."/>
            <person name="Ciuffetti L."/>
            <person name="Hamelin R.C."/>
            <person name="Kema G.H.J."/>
            <person name="Lawrence C."/>
            <person name="Scott J.A."/>
            <person name="Spatafora J.W."/>
            <person name="Turgeon B.G."/>
            <person name="de Wit P.J.G.M."/>
            <person name="Zhong S."/>
            <person name="Goodwin S.B."/>
            <person name="Grigoriev I.V."/>
        </authorList>
    </citation>
    <scope>NUCLEOTIDE SEQUENCE [LARGE SCALE GENOMIC DNA]</scope>
    <source>
        <strain evidence="1 2">SO2202</strain>
    </source>
</reference>
<accession>M3AWE7</accession>
<sequence>MNRLAATIECGKYICCRQLSCPSVERWCCGSIRRYTRLESDDEERFSSAMQYSANCQALQSRIGIVGAVATIIVTQ</sequence>
<protein>
    <submittedName>
        <fullName evidence="1">Uncharacterized protein</fullName>
    </submittedName>
</protein>
<name>M3AWE7_SPHMS</name>
<proteinExistence type="predicted"/>
<dbReference type="AlphaFoldDB" id="M3AWE7"/>
<dbReference type="EMBL" id="KB456266">
    <property type="protein sequence ID" value="EMF11070.1"/>
    <property type="molecule type" value="Genomic_DNA"/>
</dbReference>
<dbReference type="RefSeq" id="XP_016759191.1">
    <property type="nucleotide sequence ID" value="XM_016902093.1"/>
</dbReference>
<dbReference type="HOGENOM" id="CLU_2656044_0_0_1"/>
<evidence type="ECO:0000313" key="2">
    <source>
        <dbReference type="Proteomes" id="UP000016931"/>
    </source>
</evidence>
<dbReference type="Proteomes" id="UP000016931">
    <property type="component" value="Unassembled WGS sequence"/>
</dbReference>